<gene>
    <name evidence="9" type="ordered locus">Desdi_0315</name>
</gene>
<dbReference type="STRING" id="871963.Desdi_0315"/>
<dbReference type="EMBL" id="CP003344">
    <property type="protein sequence ID" value="AGA67863.1"/>
    <property type="molecule type" value="Genomic_DNA"/>
</dbReference>
<keyword evidence="7" id="KW-0456">Lyase</keyword>
<proteinExistence type="inferred from homology"/>
<evidence type="ECO:0000256" key="2">
    <source>
        <dbReference type="ARBA" id="ARBA00022670"/>
    </source>
</evidence>
<dbReference type="Proteomes" id="UP000010797">
    <property type="component" value="Chromosome"/>
</dbReference>
<keyword evidence="4 8" id="KW-0378">Hydrolase</keyword>
<organism evidence="9 10">
    <name type="scientific">Desulfitobacterium dichloroeliminans (strain LMG P-21439 / DCA1)</name>
    <dbReference type="NCBI Taxonomy" id="871963"/>
    <lineage>
        <taxon>Bacteria</taxon>
        <taxon>Bacillati</taxon>
        <taxon>Bacillota</taxon>
        <taxon>Clostridia</taxon>
        <taxon>Eubacteriales</taxon>
        <taxon>Desulfitobacteriaceae</taxon>
        <taxon>Desulfitobacterium</taxon>
    </lineage>
</organism>
<dbReference type="HOGENOM" id="CLU_035990_6_3_9"/>
<accession>L0F4J2</accession>
<keyword evidence="10" id="KW-1185">Reference proteome</keyword>
<evidence type="ECO:0000256" key="6">
    <source>
        <dbReference type="ARBA" id="ARBA00023125"/>
    </source>
</evidence>
<protein>
    <recommendedName>
        <fullName evidence="8">Abasic site processing protein</fullName>
        <ecNumber evidence="8">3.4.-.-</ecNumber>
    </recommendedName>
</protein>
<dbReference type="PANTHER" id="PTHR13604:SF0">
    <property type="entry name" value="ABASIC SITE PROCESSING PROTEIN HMCES"/>
    <property type="match status" value="1"/>
</dbReference>
<evidence type="ECO:0000256" key="1">
    <source>
        <dbReference type="ARBA" id="ARBA00008136"/>
    </source>
</evidence>
<dbReference type="OrthoDB" id="9782620at2"/>
<dbReference type="EC" id="3.4.-.-" evidence="8"/>
<dbReference type="SUPFAM" id="SSF143081">
    <property type="entry name" value="BB1717-like"/>
    <property type="match status" value="1"/>
</dbReference>
<comment type="similarity">
    <text evidence="1 8">Belongs to the SOS response-associated peptidase family.</text>
</comment>
<dbReference type="InterPro" id="IPR003738">
    <property type="entry name" value="SRAP"/>
</dbReference>
<evidence type="ECO:0000256" key="3">
    <source>
        <dbReference type="ARBA" id="ARBA00022763"/>
    </source>
</evidence>
<evidence type="ECO:0000256" key="5">
    <source>
        <dbReference type="ARBA" id="ARBA00023124"/>
    </source>
</evidence>
<dbReference type="AlphaFoldDB" id="L0F4J2"/>
<keyword evidence="3" id="KW-0227">DNA damage</keyword>
<evidence type="ECO:0000256" key="8">
    <source>
        <dbReference type="RuleBase" id="RU364100"/>
    </source>
</evidence>
<name>L0F4J2_DESDL</name>
<dbReference type="GO" id="GO:0006508">
    <property type="term" value="P:proteolysis"/>
    <property type="evidence" value="ECO:0007669"/>
    <property type="project" value="UniProtKB-KW"/>
</dbReference>
<dbReference type="Pfam" id="PF02586">
    <property type="entry name" value="SRAP"/>
    <property type="match status" value="1"/>
</dbReference>
<keyword evidence="6" id="KW-0238">DNA-binding</keyword>
<sequence>MCGRYFIATEQDDAEIKKIIEEINDRFKDTPELSKMKTGEIYPTNIVPIITPEAPVLMRWGFPRFDGKGQIINARLETASEKPMFRKGFAEHRCLIPASHYFEWETIGKKKQKYAIGLPSTLYMAGMYRFEKDLPVPLFVILTRPAAPGIIFIHERMPVILPKELSGVWLSGEMESHDMMHHSVEDVSYAGVDVTPTLF</sequence>
<evidence type="ECO:0000256" key="7">
    <source>
        <dbReference type="ARBA" id="ARBA00023239"/>
    </source>
</evidence>
<evidence type="ECO:0000313" key="10">
    <source>
        <dbReference type="Proteomes" id="UP000010797"/>
    </source>
</evidence>
<reference evidence="10" key="1">
    <citation type="submission" date="2012-02" db="EMBL/GenBank/DDBJ databases">
        <title>Complete sequence of Desulfitobacterium dichloroeliminans LMG P-21439.</title>
        <authorList>
            <person name="Lucas S."/>
            <person name="Han J."/>
            <person name="Lapidus A."/>
            <person name="Cheng J.-F."/>
            <person name="Goodwin L."/>
            <person name="Pitluck S."/>
            <person name="Peters L."/>
            <person name="Ovchinnikova G."/>
            <person name="Teshima H."/>
            <person name="Detter J.C."/>
            <person name="Han C."/>
            <person name="Tapia R."/>
            <person name="Land M."/>
            <person name="Hauser L."/>
            <person name="Kyrpides N."/>
            <person name="Ivanova N."/>
            <person name="Pagani I."/>
            <person name="Kruse T."/>
            <person name="de Vos W.M."/>
            <person name="Boon N."/>
            <person name="Smidt H."/>
            <person name="Woyke T."/>
        </authorList>
    </citation>
    <scope>NUCLEOTIDE SEQUENCE [LARGE SCALE GENOMIC DNA]</scope>
    <source>
        <strain evidence="10">LMG P-21439 / DCA1</strain>
    </source>
</reference>
<dbReference type="GO" id="GO:0008233">
    <property type="term" value="F:peptidase activity"/>
    <property type="evidence" value="ECO:0007669"/>
    <property type="project" value="UniProtKB-KW"/>
</dbReference>
<dbReference type="GO" id="GO:0016829">
    <property type="term" value="F:lyase activity"/>
    <property type="evidence" value="ECO:0007669"/>
    <property type="project" value="UniProtKB-KW"/>
</dbReference>
<keyword evidence="5" id="KW-0190">Covalent protein-DNA linkage</keyword>
<dbReference type="eggNOG" id="COG2135">
    <property type="taxonomic scope" value="Bacteria"/>
</dbReference>
<evidence type="ECO:0000313" key="9">
    <source>
        <dbReference type="EMBL" id="AGA67863.1"/>
    </source>
</evidence>
<dbReference type="RefSeq" id="WP_015260870.1">
    <property type="nucleotide sequence ID" value="NC_019903.1"/>
</dbReference>
<dbReference type="KEGG" id="ddl:Desdi_0315"/>
<dbReference type="InterPro" id="IPR036590">
    <property type="entry name" value="SRAP-like"/>
</dbReference>
<dbReference type="GO" id="GO:0003697">
    <property type="term" value="F:single-stranded DNA binding"/>
    <property type="evidence" value="ECO:0007669"/>
    <property type="project" value="InterPro"/>
</dbReference>
<keyword evidence="2 8" id="KW-0645">Protease</keyword>
<evidence type="ECO:0000256" key="4">
    <source>
        <dbReference type="ARBA" id="ARBA00022801"/>
    </source>
</evidence>
<dbReference type="PANTHER" id="PTHR13604">
    <property type="entry name" value="DC12-RELATED"/>
    <property type="match status" value="1"/>
</dbReference>
<dbReference type="Gene3D" id="3.90.1680.10">
    <property type="entry name" value="SOS response associated peptidase-like"/>
    <property type="match status" value="1"/>
</dbReference>
<dbReference type="GO" id="GO:0106300">
    <property type="term" value="P:protein-DNA covalent cross-linking repair"/>
    <property type="evidence" value="ECO:0007669"/>
    <property type="project" value="InterPro"/>
</dbReference>